<protein>
    <submittedName>
        <fullName evidence="1">Uncharacterized protein</fullName>
    </submittedName>
</protein>
<evidence type="ECO:0000313" key="2">
    <source>
        <dbReference type="Proteomes" id="UP001240150"/>
    </source>
</evidence>
<accession>A0ABY8WTH1</accession>
<reference evidence="1 2" key="1">
    <citation type="submission" date="2023-06" db="EMBL/GenBank/DDBJ databases">
        <authorList>
            <person name="Yushchuk O."/>
            <person name="Binda E."/>
            <person name="Ruckert-Reed C."/>
            <person name="Fedorenko V."/>
            <person name="Kalinowski J."/>
            <person name="Marinelli F."/>
        </authorList>
    </citation>
    <scope>NUCLEOTIDE SEQUENCE [LARGE SCALE GENOMIC DNA]</scope>
    <source>
        <strain evidence="1 2">NRRL 3884</strain>
    </source>
</reference>
<name>A0ABY8WTH1_9ACTN</name>
<keyword evidence="2" id="KW-1185">Reference proteome</keyword>
<proteinExistence type="predicted"/>
<dbReference type="RefSeq" id="WP_284921581.1">
    <property type="nucleotide sequence ID" value="NZ_CP126980.1"/>
</dbReference>
<organism evidence="1 2">
    <name type="scientific">Actinoplanes oblitus</name>
    <dbReference type="NCBI Taxonomy" id="3040509"/>
    <lineage>
        <taxon>Bacteria</taxon>
        <taxon>Bacillati</taxon>
        <taxon>Actinomycetota</taxon>
        <taxon>Actinomycetes</taxon>
        <taxon>Micromonosporales</taxon>
        <taxon>Micromonosporaceae</taxon>
        <taxon>Actinoplanes</taxon>
    </lineage>
</organism>
<dbReference type="Proteomes" id="UP001240150">
    <property type="component" value="Chromosome"/>
</dbReference>
<sequence length="207" mass="22937">MAEPVEHVVQSPCGWCGEQIQQPPRGRKLRYCDRNCRQRAYEMRTAQARRQADVDAGRIAEQPAERIVERVVRSRVPRTPAGWEAVLAQLQTQLGDGTIGFWNAGRIQQALIGALNQADRLAGQARVTVRPPVDERLEQAAAVLLRLAGNEPVTLQRLAAAMQLGIDEVRQAVLELEHLGLLVARRAANVVSVDELAVHSRFILSPH</sequence>
<gene>
    <name evidence="1" type="ORF">ACTOB_003791</name>
</gene>
<dbReference type="EMBL" id="CP126980">
    <property type="protein sequence ID" value="WIN00108.1"/>
    <property type="molecule type" value="Genomic_DNA"/>
</dbReference>
<evidence type="ECO:0000313" key="1">
    <source>
        <dbReference type="EMBL" id="WIN00108.1"/>
    </source>
</evidence>